<organism evidence="2 3">
    <name type="scientific">Lentilactobacillus raoultii</name>
    <dbReference type="NCBI Taxonomy" id="1987503"/>
    <lineage>
        <taxon>Bacteria</taxon>
        <taxon>Bacillati</taxon>
        <taxon>Bacillota</taxon>
        <taxon>Bacilli</taxon>
        <taxon>Lactobacillales</taxon>
        <taxon>Lactobacillaceae</taxon>
        <taxon>Lentilactobacillus</taxon>
    </lineage>
</organism>
<evidence type="ECO:0000313" key="3">
    <source>
        <dbReference type="Proteomes" id="UP001597156"/>
    </source>
</evidence>
<keyword evidence="3" id="KW-1185">Reference proteome</keyword>
<evidence type="ECO:0000256" key="1">
    <source>
        <dbReference type="SAM" id="Phobius"/>
    </source>
</evidence>
<dbReference type="Proteomes" id="UP001597156">
    <property type="component" value="Unassembled WGS sequence"/>
</dbReference>
<gene>
    <name evidence="2" type="ORF">ACFQ22_10540</name>
</gene>
<reference evidence="3" key="1">
    <citation type="journal article" date="2019" name="Int. J. Syst. Evol. Microbiol.">
        <title>The Global Catalogue of Microorganisms (GCM) 10K type strain sequencing project: providing services to taxonomists for standard genome sequencing and annotation.</title>
        <authorList>
            <consortium name="The Broad Institute Genomics Platform"/>
            <consortium name="The Broad Institute Genome Sequencing Center for Infectious Disease"/>
            <person name="Wu L."/>
            <person name="Ma J."/>
        </authorList>
    </citation>
    <scope>NUCLEOTIDE SEQUENCE [LARGE SCALE GENOMIC DNA]</scope>
    <source>
        <strain evidence="3">CCUG 71848</strain>
    </source>
</reference>
<keyword evidence="1" id="KW-0472">Membrane</keyword>
<comment type="caution">
    <text evidence="2">The sequence shown here is derived from an EMBL/GenBank/DDBJ whole genome shotgun (WGS) entry which is preliminary data.</text>
</comment>
<evidence type="ECO:0008006" key="4">
    <source>
        <dbReference type="Google" id="ProtNLM"/>
    </source>
</evidence>
<dbReference type="RefSeq" id="WP_225419145.1">
    <property type="nucleotide sequence ID" value="NZ_JBHTLH010000038.1"/>
</dbReference>
<proteinExistence type="predicted"/>
<protein>
    <recommendedName>
        <fullName evidence="4">TPM domain-containing protein</fullName>
    </recommendedName>
</protein>
<name>A0ABW3PKE6_9LACO</name>
<sequence length="240" mass="27618">MKATKQFLVMIFVAVLLFVIGSYRVQAATNFQPYMIQDQLHLLMPAQKQKIILQNQRWEHKRNRPQLWVYTLKKRPADIEDLGDDLLRSIAKKVTPKNGDYDWETEIDTKTQELHRNISLLVAYPGKGTQVKVIKSDDLAAAASDFQDWQLHRGLSNRIADEGVIYQYFSRFAPFINKHVAGVKTINPGISWGTIITIIMIPIVILIIALIIRWFYKLPPSGGDDDSSFDDGYVIGRWMR</sequence>
<accession>A0ABW3PKE6</accession>
<dbReference type="EMBL" id="JBHTLH010000038">
    <property type="protein sequence ID" value="MFD1125786.1"/>
    <property type="molecule type" value="Genomic_DNA"/>
</dbReference>
<evidence type="ECO:0000313" key="2">
    <source>
        <dbReference type="EMBL" id="MFD1125786.1"/>
    </source>
</evidence>
<keyword evidence="1" id="KW-0812">Transmembrane</keyword>
<feature type="transmembrane region" description="Helical" evidence="1">
    <location>
        <begin position="190"/>
        <end position="212"/>
    </location>
</feature>
<keyword evidence="1" id="KW-1133">Transmembrane helix</keyword>